<feature type="transmembrane region" description="Helical" evidence="9">
    <location>
        <begin position="382"/>
        <end position="400"/>
    </location>
</feature>
<comment type="subcellular location">
    <subcellularLocation>
        <location evidence="1">Cell membrane</location>
        <topology evidence="1">Multi-pass membrane protein</topology>
    </subcellularLocation>
</comment>
<dbReference type="NCBIfam" id="TIGR04162">
    <property type="entry name" value="exo_VPEID"/>
    <property type="match status" value="1"/>
</dbReference>
<sequence length="556" mass="56339">MSAPPLPLAPPGGAPSASGATADRSGALRWGLPAALLAAEYLALSILVDLPLDGPYMPVVRTLRLAVPVALGAAVGGVLLARGSRSAEPGPAAPLPAWRPGPALAVQVAAFAAAAALTRRILAEGAPPLTGGALAAWLAILVAVVLLAVRTAAPLAWVARRVVTRWRTPLLALAAGLLAWRGALEAERLWGVLSEGTLRGAAALLRLGAAPVTVELEERLIGVGGFDVEISEVCSGVDGLGLVLVFQAVWIATSRDRVRLPRALVLLPLGAAAALAANVLRIAALVLLGASGREALALGGFHSRAGWVLFTAVALGSVALAERAAWLRRAPAPRPDATAAAASVAAPGVPAAAAAYVAPLLGAIATALVTGAWSEGALDRAYGARILVAGIALLLVRRSLSPPVLSWSWPPVLLAGAVAVPWIAFGAGDGAGLADAVARLGPAERAAWIATRVAGSCLVVPLAEELAFRGFLLPWLVSPDFERVPPRAWTWTAVALSSLGFGLLHGGWILGTAAGVAFAIARLVRGRLGDAVLAHALCNAAIAAAVMLSGRWGLWS</sequence>
<feature type="transmembrane region" description="Helical" evidence="9">
    <location>
        <begin position="532"/>
        <end position="554"/>
    </location>
</feature>
<keyword evidence="7 9" id="KW-0472">Membrane</keyword>
<evidence type="ECO:0000256" key="4">
    <source>
        <dbReference type="ARBA" id="ARBA00022692"/>
    </source>
</evidence>
<dbReference type="Proteomes" id="UP001162891">
    <property type="component" value="Chromosome"/>
</dbReference>
<keyword evidence="3" id="KW-0645">Protease</keyword>
<evidence type="ECO:0000256" key="3">
    <source>
        <dbReference type="ARBA" id="ARBA00022670"/>
    </source>
</evidence>
<dbReference type="Pfam" id="PF02517">
    <property type="entry name" value="Rce1-like"/>
    <property type="match status" value="1"/>
</dbReference>
<dbReference type="NCBIfam" id="TIGR03008">
    <property type="entry name" value="pepcterm_CAAX"/>
    <property type="match status" value="1"/>
</dbReference>
<evidence type="ECO:0000313" key="11">
    <source>
        <dbReference type="EMBL" id="BDG04619.1"/>
    </source>
</evidence>
<keyword evidence="4 9" id="KW-0812">Transmembrane</keyword>
<keyword evidence="12" id="KW-1185">Reference proteome</keyword>
<dbReference type="InterPro" id="IPR026420">
    <property type="entry name" value="Exo_VPEID"/>
</dbReference>
<feature type="transmembrane region" description="Helical" evidence="9">
    <location>
        <begin position="30"/>
        <end position="50"/>
    </location>
</feature>
<dbReference type="RefSeq" id="WP_248353045.1">
    <property type="nucleotide sequence ID" value="NZ_AP025591.1"/>
</dbReference>
<keyword evidence="5" id="KW-0378">Hydrolase</keyword>
<dbReference type="EMBL" id="AP025591">
    <property type="protein sequence ID" value="BDG04619.1"/>
    <property type="molecule type" value="Genomic_DNA"/>
</dbReference>
<dbReference type="NCBIfam" id="TIGR04178">
    <property type="entry name" value="exo_archaeo"/>
    <property type="match status" value="1"/>
</dbReference>
<feature type="transmembrane region" description="Helical" evidence="9">
    <location>
        <begin position="412"/>
        <end position="434"/>
    </location>
</feature>
<evidence type="ECO:0000256" key="9">
    <source>
        <dbReference type="SAM" id="Phobius"/>
    </source>
</evidence>
<evidence type="ECO:0000256" key="7">
    <source>
        <dbReference type="ARBA" id="ARBA00023136"/>
    </source>
</evidence>
<feature type="domain" description="CAAX prenyl protease 2/Lysostaphin resistance protein A-like" evidence="10">
    <location>
        <begin position="448"/>
        <end position="540"/>
    </location>
</feature>
<organism evidence="11 12">
    <name type="scientific">Anaeromyxobacter oryzae</name>
    <dbReference type="NCBI Taxonomy" id="2918170"/>
    <lineage>
        <taxon>Bacteria</taxon>
        <taxon>Pseudomonadati</taxon>
        <taxon>Myxococcota</taxon>
        <taxon>Myxococcia</taxon>
        <taxon>Myxococcales</taxon>
        <taxon>Cystobacterineae</taxon>
        <taxon>Anaeromyxobacteraceae</taxon>
        <taxon>Anaeromyxobacter</taxon>
    </lineage>
</organism>
<evidence type="ECO:0000256" key="2">
    <source>
        <dbReference type="ARBA" id="ARBA00022475"/>
    </source>
</evidence>
<feature type="transmembrane region" description="Helical" evidence="9">
    <location>
        <begin position="488"/>
        <end position="520"/>
    </location>
</feature>
<keyword evidence="2" id="KW-1003">Cell membrane</keyword>
<gene>
    <name evidence="11" type="ORF">AMOR_36150</name>
</gene>
<keyword evidence="6 9" id="KW-1133">Transmembrane helix</keyword>
<proteinExistence type="predicted"/>
<evidence type="ECO:0000256" key="1">
    <source>
        <dbReference type="ARBA" id="ARBA00004651"/>
    </source>
</evidence>
<feature type="transmembrane region" description="Helical" evidence="9">
    <location>
        <begin position="62"/>
        <end position="81"/>
    </location>
</feature>
<evidence type="ECO:0000313" key="12">
    <source>
        <dbReference type="Proteomes" id="UP001162891"/>
    </source>
</evidence>
<dbReference type="InterPro" id="IPR014346">
    <property type="entry name" value="Prenyl_protease-related"/>
</dbReference>
<dbReference type="Pfam" id="PF09721">
    <property type="entry name" value="Exosortase_EpsH"/>
    <property type="match status" value="1"/>
</dbReference>
<evidence type="ECO:0000256" key="5">
    <source>
        <dbReference type="ARBA" id="ARBA00022801"/>
    </source>
</evidence>
<reference evidence="12" key="1">
    <citation type="journal article" date="2022" name="Int. J. Syst. Evol. Microbiol.">
        <title>Anaeromyxobacter oryzae sp. nov., Anaeromyxobacter diazotrophicus sp. nov. and Anaeromyxobacter paludicola sp. nov., isolated from paddy soils.</title>
        <authorList>
            <person name="Itoh H."/>
            <person name="Xu Z."/>
            <person name="Mise K."/>
            <person name="Masuda Y."/>
            <person name="Ushijima N."/>
            <person name="Hayakawa C."/>
            <person name="Shiratori Y."/>
            <person name="Senoo K."/>
        </authorList>
    </citation>
    <scope>NUCLEOTIDE SEQUENCE [LARGE SCALE GENOMIC DNA]</scope>
    <source>
        <strain evidence="12">Red232</strain>
    </source>
</reference>
<name>A0ABM7WYV7_9BACT</name>
<dbReference type="InterPro" id="IPR019127">
    <property type="entry name" value="Exosortase"/>
</dbReference>
<dbReference type="InterPro" id="IPR003675">
    <property type="entry name" value="Rce1/LyrA-like_dom"/>
</dbReference>
<evidence type="ECO:0000256" key="6">
    <source>
        <dbReference type="ARBA" id="ARBA00022989"/>
    </source>
</evidence>
<feature type="transmembrane region" description="Helical" evidence="9">
    <location>
        <begin position="134"/>
        <end position="160"/>
    </location>
</feature>
<feature type="transmembrane region" description="Helical" evidence="9">
    <location>
        <begin position="307"/>
        <end position="326"/>
    </location>
</feature>
<evidence type="ECO:0000256" key="8">
    <source>
        <dbReference type="SAM" id="MobiDB-lite"/>
    </source>
</evidence>
<feature type="compositionally biased region" description="Pro residues" evidence="8">
    <location>
        <begin position="1"/>
        <end position="13"/>
    </location>
</feature>
<dbReference type="InterPro" id="IPR026392">
    <property type="entry name" value="Exo/Archaeosortase_dom"/>
</dbReference>
<feature type="region of interest" description="Disordered" evidence="8">
    <location>
        <begin position="1"/>
        <end position="20"/>
    </location>
</feature>
<evidence type="ECO:0000259" key="10">
    <source>
        <dbReference type="Pfam" id="PF02517"/>
    </source>
</evidence>
<protein>
    <recommendedName>
        <fullName evidence="10">CAAX prenyl protease 2/Lysostaphin resistance protein A-like domain-containing protein</fullName>
    </recommendedName>
</protein>
<accession>A0ABM7WYV7</accession>
<feature type="transmembrane region" description="Helical" evidence="9">
    <location>
        <begin position="264"/>
        <end position="287"/>
    </location>
</feature>